<feature type="domain" description="Aminotransferase class V" evidence="11">
    <location>
        <begin position="5"/>
        <end position="368"/>
    </location>
</feature>
<keyword evidence="13" id="KW-1185">Reference proteome</keyword>
<keyword evidence="7" id="KW-0408">Iron</keyword>
<dbReference type="PROSITE" id="PS00595">
    <property type="entry name" value="AA_TRANSFER_CLASS_5"/>
    <property type="match status" value="1"/>
</dbReference>
<dbReference type="EMBL" id="JUIW01000002">
    <property type="protein sequence ID" value="RYJ44914.1"/>
    <property type="molecule type" value="Genomic_DNA"/>
</dbReference>
<comment type="similarity">
    <text evidence="2">Belongs to the class-V pyridoxal-phosphate-dependent aminotransferase family. NifS/IscS subfamily.</text>
</comment>
<dbReference type="Pfam" id="PF00266">
    <property type="entry name" value="Aminotran_5"/>
    <property type="match status" value="1"/>
</dbReference>
<dbReference type="InterPro" id="IPR020578">
    <property type="entry name" value="Aminotrans_V_PyrdxlP_BS"/>
</dbReference>
<dbReference type="GO" id="GO:0051536">
    <property type="term" value="F:iron-sulfur cluster binding"/>
    <property type="evidence" value="ECO:0007669"/>
    <property type="project" value="UniProtKB-KW"/>
</dbReference>
<evidence type="ECO:0000256" key="6">
    <source>
        <dbReference type="ARBA" id="ARBA00022898"/>
    </source>
</evidence>
<dbReference type="AlphaFoldDB" id="A0A444WGR6"/>
<dbReference type="Gene3D" id="3.40.640.10">
    <property type="entry name" value="Type I PLP-dependent aspartate aminotransferase-like (Major domain)"/>
    <property type="match status" value="1"/>
</dbReference>
<evidence type="ECO:0000256" key="4">
    <source>
        <dbReference type="ARBA" id="ARBA00022679"/>
    </source>
</evidence>
<evidence type="ECO:0000259" key="11">
    <source>
        <dbReference type="Pfam" id="PF00266"/>
    </source>
</evidence>
<dbReference type="OrthoDB" id="9808002at2"/>
<accession>A0A444WGR6</accession>
<evidence type="ECO:0000256" key="8">
    <source>
        <dbReference type="ARBA" id="ARBA00023014"/>
    </source>
</evidence>
<organism evidence="12 13">
    <name type="scientific">Flavobacterium beibuense</name>
    <dbReference type="NCBI Taxonomy" id="657326"/>
    <lineage>
        <taxon>Bacteria</taxon>
        <taxon>Pseudomonadati</taxon>
        <taxon>Bacteroidota</taxon>
        <taxon>Flavobacteriia</taxon>
        <taxon>Flavobacteriales</taxon>
        <taxon>Flavobacteriaceae</taxon>
        <taxon>Flavobacterium</taxon>
    </lineage>
</organism>
<dbReference type="RefSeq" id="WP_129749727.1">
    <property type="nucleotide sequence ID" value="NZ_JUIW01000002.1"/>
</dbReference>
<comment type="cofactor">
    <cofactor evidence="1 10">
        <name>pyridoxal 5'-phosphate</name>
        <dbReference type="ChEBI" id="CHEBI:597326"/>
    </cofactor>
</comment>
<dbReference type="GO" id="GO:0008483">
    <property type="term" value="F:transaminase activity"/>
    <property type="evidence" value="ECO:0007669"/>
    <property type="project" value="UniProtKB-KW"/>
</dbReference>
<dbReference type="EC" id="2.8.1.7" evidence="3"/>
<dbReference type="PANTHER" id="PTHR11601:SF34">
    <property type="entry name" value="CYSTEINE DESULFURASE"/>
    <property type="match status" value="1"/>
</dbReference>
<sequence length="375" mass="41606">MKKAYLDNASTTAMRPEVIQEMAAVMTENFGNPSSTHSYGRAAKVLIETARKTIASLIKAEAREIIFTSGGTEADNWILRSAVKDLKVKRIITARTEHHAVLHTVEVLVAEYGIEAKYVDLNPDGSFNLNHLEEMLAENIPTLVSLIHVNNETGVIADLQAIGTLCKQYGAWFHSDTVQSIGKTEFDLQNLPIDFMAASAHKFHGPKGVGFAFIRKNTPLHAMIYGGEQEKGMRAGTEAIHQIAGMAKALKLSYDNLEEERNYISSLKQYFKERLDAVMPGYRINGEGADLFYNITNVLLPLTEDKTSMILFNLDMKGIAVSRGSACQSGSIRPSHVLQEMLSEEDINKPSLRISFSHYNTKEDIDLLIDALKTI</sequence>
<dbReference type="SUPFAM" id="SSF53383">
    <property type="entry name" value="PLP-dependent transferases"/>
    <property type="match status" value="1"/>
</dbReference>
<dbReference type="Proteomes" id="UP000289775">
    <property type="component" value="Unassembled WGS sequence"/>
</dbReference>
<dbReference type="InterPro" id="IPR016454">
    <property type="entry name" value="Cysteine_dSase"/>
</dbReference>
<evidence type="ECO:0000313" key="12">
    <source>
        <dbReference type="EMBL" id="RYJ44914.1"/>
    </source>
</evidence>
<evidence type="ECO:0000256" key="3">
    <source>
        <dbReference type="ARBA" id="ARBA00012239"/>
    </source>
</evidence>
<evidence type="ECO:0000256" key="10">
    <source>
        <dbReference type="RuleBase" id="RU004504"/>
    </source>
</evidence>
<dbReference type="InterPro" id="IPR015424">
    <property type="entry name" value="PyrdxlP-dep_Trfase"/>
</dbReference>
<dbReference type="InterPro" id="IPR015421">
    <property type="entry name" value="PyrdxlP-dep_Trfase_major"/>
</dbReference>
<keyword evidence="6" id="KW-0663">Pyridoxal phosphate</keyword>
<comment type="catalytic activity">
    <reaction evidence="9">
        <text>(sulfur carrier)-H + L-cysteine = (sulfur carrier)-SH + L-alanine</text>
        <dbReference type="Rhea" id="RHEA:43892"/>
        <dbReference type="Rhea" id="RHEA-COMP:14737"/>
        <dbReference type="Rhea" id="RHEA-COMP:14739"/>
        <dbReference type="ChEBI" id="CHEBI:29917"/>
        <dbReference type="ChEBI" id="CHEBI:35235"/>
        <dbReference type="ChEBI" id="CHEBI:57972"/>
        <dbReference type="ChEBI" id="CHEBI:64428"/>
        <dbReference type="EC" id="2.8.1.7"/>
    </reaction>
</comment>
<dbReference type="PANTHER" id="PTHR11601">
    <property type="entry name" value="CYSTEINE DESULFURYLASE FAMILY MEMBER"/>
    <property type="match status" value="1"/>
</dbReference>
<reference evidence="12 13" key="1">
    <citation type="submission" date="2014-12" db="EMBL/GenBank/DDBJ databases">
        <title>Genome sequence of Flavobacterium beibuense RSKm HC5.</title>
        <authorList>
            <person name="Kim J.F."/>
            <person name="Song J.Y."/>
            <person name="Kwak M.-J."/>
            <person name="Lee S.-W."/>
        </authorList>
    </citation>
    <scope>NUCLEOTIDE SEQUENCE [LARGE SCALE GENOMIC DNA]</scope>
    <source>
        <strain evidence="12 13">RSKm HC5</strain>
    </source>
</reference>
<keyword evidence="4 12" id="KW-0808">Transferase</keyword>
<gene>
    <name evidence="12" type="ORF">NU09_0548</name>
</gene>
<dbReference type="GO" id="GO:0031071">
    <property type="term" value="F:cysteine desulfurase activity"/>
    <property type="evidence" value="ECO:0007669"/>
    <property type="project" value="UniProtKB-EC"/>
</dbReference>
<dbReference type="InterPro" id="IPR000192">
    <property type="entry name" value="Aminotrans_V_dom"/>
</dbReference>
<evidence type="ECO:0000256" key="2">
    <source>
        <dbReference type="ARBA" id="ARBA00006490"/>
    </source>
</evidence>
<evidence type="ECO:0000256" key="5">
    <source>
        <dbReference type="ARBA" id="ARBA00022723"/>
    </source>
</evidence>
<proteinExistence type="inferred from homology"/>
<dbReference type="Gene3D" id="1.10.260.50">
    <property type="match status" value="1"/>
</dbReference>
<keyword evidence="5" id="KW-0479">Metal-binding</keyword>
<keyword evidence="8" id="KW-0411">Iron-sulfur</keyword>
<evidence type="ECO:0000256" key="9">
    <source>
        <dbReference type="ARBA" id="ARBA00050776"/>
    </source>
</evidence>
<dbReference type="InterPro" id="IPR015422">
    <property type="entry name" value="PyrdxlP-dep_Trfase_small"/>
</dbReference>
<evidence type="ECO:0000313" key="13">
    <source>
        <dbReference type="Proteomes" id="UP000289775"/>
    </source>
</evidence>
<comment type="caution">
    <text evidence="12">The sequence shown here is derived from an EMBL/GenBank/DDBJ whole genome shotgun (WGS) entry which is preliminary data.</text>
</comment>
<dbReference type="PIRSF" id="PIRSF005572">
    <property type="entry name" value="NifS"/>
    <property type="match status" value="1"/>
</dbReference>
<name>A0A444WGR6_9FLAO</name>
<protein>
    <recommendedName>
        <fullName evidence="3">cysteine desulfurase</fullName>
        <ecNumber evidence="3">2.8.1.7</ecNumber>
    </recommendedName>
</protein>
<dbReference type="GO" id="GO:0046872">
    <property type="term" value="F:metal ion binding"/>
    <property type="evidence" value="ECO:0007669"/>
    <property type="project" value="UniProtKB-KW"/>
</dbReference>
<dbReference type="Gene3D" id="3.90.1150.10">
    <property type="entry name" value="Aspartate Aminotransferase, domain 1"/>
    <property type="match status" value="1"/>
</dbReference>
<evidence type="ECO:0000256" key="7">
    <source>
        <dbReference type="ARBA" id="ARBA00023004"/>
    </source>
</evidence>
<evidence type="ECO:0000256" key="1">
    <source>
        <dbReference type="ARBA" id="ARBA00001933"/>
    </source>
</evidence>
<keyword evidence="12" id="KW-0032">Aminotransferase</keyword>